<evidence type="ECO:0000313" key="4">
    <source>
        <dbReference type="EMBL" id="OOM09230.1"/>
    </source>
</evidence>
<comment type="similarity">
    <text evidence="1">Belongs to the UPF0749 family.</text>
</comment>
<dbReference type="RefSeq" id="WP_077866557.1">
    <property type="nucleotide sequence ID" value="NZ_LZYZ01000007.1"/>
</dbReference>
<feature type="coiled-coil region" evidence="2">
    <location>
        <begin position="41"/>
        <end position="75"/>
    </location>
</feature>
<dbReference type="PANTHER" id="PTHR37313:SF2">
    <property type="entry name" value="UPF0749 PROTEIN YLXX"/>
    <property type="match status" value="1"/>
</dbReference>
<dbReference type="STRING" id="169679.CSACC_27220"/>
<sequence length="244" mass="27413">MKNSKDFFLVFIAAIILGALISMNFNFKGIQSYEQLNTTQYQNAVEERAVLYKDIANLKENNSEIRQKFNDYTKNDTQKEKIVDDIKAQIGDYGMFTGTKQVEGPGIILKINDGKTNVEEEGIDEVMSKLLHDSDMALVLNELRKAGAEAISVNNHRVVPWSGAVCAWAFIQFDDGTMESAPFNIYAIGDPEKLKAAILEDGSHVRELMLRKLYVEIDESDKITMPPTTANTNVKYMKTAEANK</sequence>
<dbReference type="EMBL" id="LZYZ01000007">
    <property type="protein sequence ID" value="OOM09230.1"/>
    <property type="molecule type" value="Genomic_DNA"/>
</dbReference>
<protein>
    <recommendedName>
        <fullName evidence="6">Division initiation protein</fullName>
    </recommendedName>
</protein>
<dbReference type="Proteomes" id="UP000191154">
    <property type="component" value="Unassembled WGS sequence"/>
</dbReference>
<keyword evidence="3" id="KW-0812">Transmembrane</keyword>
<feature type="transmembrane region" description="Helical" evidence="3">
    <location>
        <begin position="7"/>
        <end position="27"/>
    </location>
</feature>
<dbReference type="AlphaFoldDB" id="A0A1S8MYI8"/>
<keyword evidence="3" id="KW-1133">Transmembrane helix</keyword>
<proteinExistence type="inferred from homology"/>
<evidence type="ECO:0000256" key="1">
    <source>
        <dbReference type="ARBA" id="ARBA00009108"/>
    </source>
</evidence>
<dbReference type="Pfam" id="PF05949">
    <property type="entry name" value="DUF881"/>
    <property type="match status" value="1"/>
</dbReference>
<reference evidence="4 5" key="1">
    <citation type="submission" date="2016-05" db="EMBL/GenBank/DDBJ databases">
        <title>Microbial solvent formation.</title>
        <authorList>
            <person name="Poehlein A."/>
            <person name="Montoya Solano J.D."/>
            <person name="Flitsch S."/>
            <person name="Krabben P."/>
            <person name="Duerre P."/>
            <person name="Daniel R."/>
        </authorList>
    </citation>
    <scope>NUCLEOTIDE SEQUENCE [LARGE SCALE GENOMIC DNA]</scope>
    <source>
        <strain evidence="4 5">L1-8</strain>
    </source>
</reference>
<name>A0A1S8MYI8_CLOSA</name>
<evidence type="ECO:0000256" key="3">
    <source>
        <dbReference type="SAM" id="Phobius"/>
    </source>
</evidence>
<gene>
    <name evidence="4" type="ORF">CLOSAC_35100</name>
</gene>
<dbReference type="InterPro" id="IPR010273">
    <property type="entry name" value="DUF881"/>
</dbReference>
<evidence type="ECO:0008006" key="6">
    <source>
        <dbReference type="Google" id="ProtNLM"/>
    </source>
</evidence>
<accession>A0A1S8MYI8</accession>
<dbReference type="Gene3D" id="3.30.70.1880">
    <property type="entry name" value="Protein of unknown function DUF881"/>
    <property type="match status" value="1"/>
</dbReference>
<dbReference type="PANTHER" id="PTHR37313">
    <property type="entry name" value="UPF0749 PROTEIN RV1825"/>
    <property type="match status" value="1"/>
</dbReference>
<keyword evidence="3" id="KW-0472">Membrane</keyword>
<comment type="caution">
    <text evidence="4">The sequence shown here is derived from an EMBL/GenBank/DDBJ whole genome shotgun (WGS) entry which is preliminary data.</text>
</comment>
<keyword evidence="2" id="KW-0175">Coiled coil</keyword>
<evidence type="ECO:0000313" key="5">
    <source>
        <dbReference type="Proteomes" id="UP000191154"/>
    </source>
</evidence>
<evidence type="ECO:0000256" key="2">
    <source>
        <dbReference type="SAM" id="Coils"/>
    </source>
</evidence>
<organism evidence="4 5">
    <name type="scientific">Clostridium saccharobutylicum</name>
    <dbReference type="NCBI Taxonomy" id="169679"/>
    <lineage>
        <taxon>Bacteria</taxon>
        <taxon>Bacillati</taxon>
        <taxon>Bacillota</taxon>
        <taxon>Clostridia</taxon>
        <taxon>Eubacteriales</taxon>
        <taxon>Clostridiaceae</taxon>
        <taxon>Clostridium</taxon>
    </lineage>
</organism>